<reference evidence="2 3" key="1">
    <citation type="submission" date="2024-06" db="EMBL/GenBank/DDBJ databases">
        <title>Sorghum-associated microbial communities from plants grown in Nebraska, USA.</title>
        <authorList>
            <person name="Schachtman D."/>
        </authorList>
    </citation>
    <scope>NUCLEOTIDE SEQUENCE [LARGE SCALE GENOMIC DNA]</scope>
    <source>
        <strain evidence="2 3">2857</strain>
    </source>
</reference>
<organism evidence="2 3">
    <name type="scientific">Conyzicola nivalis</name>
    <dbReference type="NCBI Taxonomy" id="1477021"/>
    <lineage>
        <taxon>Bacteria</taxon>
        <taxon>Bacillati</taxon>
        <taxon>Actinomycetota</taxon>
        <taxon>Actinomycetes</taxon>
        <taxon>Micrococcales</taxon>
        <taxon>Microbacteriaceae</taxon>
        <taxon>Conyzicola</taxon>
    </lineage>
</organism>
<gene>
    <name evidence="2" type="ORF">ABIE21_001078</name>
</gene>
<keyword evidence="3" id="KW-1185">Reference proteome</keyword>
<comment type="caution">
    <text evidence="2">The sequence shown here is derived from an EMBL/GenBank/DDBJ whole genome shotgun (WGS) entry which is preliminary data.</text>
</comment>
<accession>A0ABV2QKL3</accession>
<evidence type="ECO:0000313" key="2">
    <source>
        <dbReference type="EMBL" id="MET4581588.1"/>
    </source>
</evidence>
<keyword evidence="1" id="KW-0472">Membrane</keyword>
<evidence type="ECO:0000256" key="1">
    <source>
        <dbReference type="SAM" id="Phobius"/>
    </source>
</evidence>
<sequence length="190" mass="20834">MSDWNSNSVAEAGSFDGELTPLLGRVVSDEGETRLRVTLIVDLLLEAPVISQGMTDDAWVQSWAFAWSPPDGTPEWRWGRATMDTTLDTAPLPEDDPSITGGVEATVCPSCGIRETYGGMEEMSRGMWSGTSLYEDSAIWEVATDWWPYRTLEPLLGTIAVALAIELFLLAALSLLARMRSRAPEPNPVR</sequence>
<evidence type="ECO:0000313" key="3">
    <source>
        <dbReference type="Proteomes" id="UP001549257"/>
    </source>
</evidence>
<keyword evidence="1" id="KW-1133">Transmembrane helix</keyword>
<dbReference type="Proteomes" id="UP001549257">
    <property type="component" value="Unassembled WGS sequence"/>
</dbReference>
<protein>
    <recommendedName>
        <fullName evidence="4">DUF4178 domain-containing protein</fullName>
    </recommendedName>
</protein>
<name>A0ABV2QKL3_9MICO</name>
<evidence type="ECO:0008006" key="4">
    <source>
        <dbReference type="Google" id="ProtNLM"/>
    </source>
</evidence>
<proteinExistence type="predicted"/>
<keyword evidence="1" id="KW-0812">Transmembrane</keyword>
<dbReference type="RefSeq" id="WP_354023755.1">
    <property type="nucleotide sequence ID" value="NZ_JBEPSJ010000001.1"/>
</dbReference>
<feature type="transmembrane region" description="Helical" evidence="1">
    <location>
        <begin position="155"/>
        <end position="177"/>
    </location>
</feature>
<dbReference type="EMBL" id="JBEPSJ010000001">
    <property type="protein sequence ID" value="MET4581588.1"/>
    <property type="molecule type" value="Genomic_DNA"/>
</dbReference>